<dbReference type="EMBL" id="WAAQ01000002">
    <property type="protein sequence ID" value="KAB1883649.1"/>
    <property type="molecule type" value="Genomic_DNA"/>
</dbReference>
<dbReference type="AlphaFoldDB" id="A0AAD3ZY01"/>
<evidence type="ECO:0000313" key="2">
    <source>
        <dbReference type="EMBL" id="KAB1883649.1"/>
    </source>
</evidence>
<protein>
    <submittedName>
        <fullName evidence="2">Uncharacterized protein</fullName>
    </submittedName>
</protein>
<reference evidence="2 3" key="1">
    <citation type="submission" date="2019-09" db="EMBL/GenBank/DDBJ databases">
        <title>Whole genome sequencing of Microbacterium maritypicum.</title>
        <authorList>
            <person name="Lenchi N."/>
        </authorList>
    </citation>
    <scope>NUCLEOTIDE SEQUENCE [LARGE SCALE GENOMIC DNA]</scope>
    <source>
        <strain evidence="2 3">DSM 12512</strain>
    </source>
</reference>
<dbReference type="Proteomes" id="UP000436027">
    <property type="component" value="Unassembled WGS sequence"/>
</dbReference>
<gene>
    <name evidence="2" type="ORF">F6W70_13715</name>
</gene>
<organism evidence="2 3">
    <name type="scientific">Microbacterium maritypicum</name>
    <name type="common">Microbacterium liquefaciens</name>
    <dbReference type="NCBI Taxonomy" id="33918"/>
    <lineage>
        <taxon>Bacteria</taxon>
        <taxon>Bacillati</taxon>
        <taxon>Actinomycetota</taxon>
        <taxon>Actinomycetes</taxon>
        <taxon>Micrococcales</taxon>
        <taxon>Microbacteriaceae</taxon>
        <taxon>Microbacterium</taxon>
    </lineage>
</organism>
<comment type="caution">
    <text evidence="2">The sequence shown here is derived from an EMBL/GenBank/DDBJ whole genome shotgun (WGS) entry which is preliminary data.</text>
</comment>
<evidence type="ECO:0000313" key="3">
    <source>
        <dbReference type="Proteomes" id="UP000436027"/>
    </source>
</evidence>
<feature type="region of interest" description="Disordered" evidence="1">
    <location>
        <begin position="104"/>
        <end position="123"/>
    </location>
</feature>
<sequence length="123" mass="13495">MATGLPWVRMDTDTHENPKILDFIEEHGQRALAAIAVWKFAIGYAGGHGTDGEITRAALKQVHGTPAHARLLVEAGFFELTEKGWQIAGYETHQPSRAMTDQLREQLSEAGKKGAAARWGKES</sequence>
<name>A0AAD3ZY01_MICMQ</name>
<dbReference type="RefSeq" id="WP_343864999.1">
    <property type="nucleotide sequence ID" value="NZ_BAAAIN010000001.1"/>
</dbReference>
<accession>A0AAD3ZY01</accession>
<proteinExistence type="predicted"/>
<evidence type="ECO:0000256" key="1">
    <source>
        <dbReference type="SAM" id="MobiDB-lite"/>
    </source>
</evidence>